<evidence type="ECO:0000313" key="2">
    <source>
        <dbReference type="EMBL" id="EEJ42505.1"/>
    </source>
</evidence>
<dbReference type="Pfam" id="PF09848">
    <property type="entry name" value="SLFN-g3_helicase"/>
    <property type="match status" value="1"/>
</dbReference>
<dbReference type="AlphaFoldDB" id="C2KK02"/>
<dbReference type="Proteomes" id="UP000004283">
    <property type="component" value="Unassembled WGS sequence"/>
</dbReference>
<evidence type="ECO:0000313" key="3">
    <source>
        <dbReference type="Proteomes" id="UP000004283"/>
    </source>
</evidence>
<dbReference type="EMBL" id="ACKV01000042">
    <property type="protein sequence ID" value="EEJ42505.1"/>
    <property type="molecule type" value="Genomic_DNA"/>
</dbReference>
<proteinExistence type="predicted"/>
<dbReference type="InterPro" id="IPR018647">
    <property type="entry name" value="SLFN_3-like_DNA/RNA_helicase"/>
</dbReference>
<gene>
    <name evidence="2" type="ORF">HMPREF0555_0968</name>
</gene>
<feature type="domain" description="Schlafen group 3-like DNA/RNA helicase" evidence="1">
    <location>
        <begin position="2"/>
        <end position="64"/>
    </location>
</feature>
<dbReference type="HOGENOM" id="CLU_2844593_0_0_9"/>
<protein>
    <recommendedName>
        <fullName evidence="1">Schlafen group 3-like DNA/RNA helicase domain-containing protein</fullName>
    </recommendedName>
</protein>
<sequence>MSRLLATTDYPYTVNRSIWYVTVDDFKLSWDQLDTGTAPWALRPDTINEVGSVYTIQGFDLNYAV</sequence>
<evidence type="ECO:0000259" key="1">
    <source>
        <dbReference type="Pfam" id="PF09848"/>
    </source>
</evidence>
<comment type="caution">
    <text evidence="2">The sequence shown here is derived from an EMBL/GenBank/DDBJ whole genome shotgun (WGS) entry which is preliminary data.</text>
</comment>
<organism evidence="2 3">
    <name type="scientific">Leuconostoc mesenteroides subsp. cremoris ATCC 19254</name>
    <dbReference type="NCBI Taxonomy" id="586220"/>
    <lineage>
        <taxon>Bacteria</taxon>
        <taxon>Bacillati</taxon>
        <taxon>Bacillota</taxon>
        <taxon>Bacilli</taxon>
        <taxon>Lactobacillales</taxon>
        <taxon>Lactobacillaceae</taxon>
        <taxon>Leuconostoc</taxon>
    </lineage>
</organism>
<name>C2KK02_LEUMC</name>
<accession>C2KK02</accession>
<reference evidence="2 3" key="1">
    <citation type="submission" date="2009-04" db="EMBL/GenBank/DDBJ databases">
        <authorList>
            <person name="Qin X."/>
            <person name="Bachman B."/>
            <person name="Battles P."/>
            <person name="Bell A."/>
            <person name="Bess C."/>
            <person name="Bickham C."/>
            <person name="Chaboub L."/>
            <person name="Chen D."/>
            <person name="Coyle M."/>
            <person name="Deiros D.R."/>
            <person name="Dinh H."/>
            <person name="Forbes L."/>
            <person name="Fowler G."/>
            <person name="Francisco L."/>
            <person name="Fu Q."/>
            <person name="Gubbala S."/>
            <person name="Hale W."/>
            <person name="Han Y."/>
            <person name="Hemphill L."/>
            <person name="Highlander S.K."/>
            <person name="Hirani K."/>
            <person name="Hogues M."/>
            <person name="Jackson L."/>
            <person name="Jakkamsetti A."/>
            <person name="Javaid M."/>
            <person name="Jiang H."/>
            <person name="Korchina V."/>
            <person name="Kovar C."/>
            <person name="Lara F."/>
            <person name="Lee S."/>
            <person name="Mata R."/>
            <person name="Mathew T."/>
            <person name="Moen C."/>
            <person name="Morales K."/>
            <person name="Munidasa M."/>
            <person name="Nazareth L."/>
            <person name="Ngo R."/>
            <person name="Nguyen L."/>
            <person name="Okwuonu G."/>
            <person name="Ongeri F."/>
            <person name="Patil S."/>
            <person name="Petrosino J."/>
            <person name="Pham C."/>
            <person name="Pham P."/>
            <person name="Pu L.-L."/>
            <person name="Puazo M."/>
            <person name="Raj R."/>
            <person name="Reid J."/>
            <person name="Rouhana J."/>
            <person name="Saada N."/>
            <person name="Shang Y."/>
            <person name="Simmons D."/>
            <person name="Thornton R."/>
            <person name="Warren J."/>
            <person name="Weissenberger G."/>
            <person name="Zhang J."/>
            <person name="Zhang L."/>
            <person name="Zhou C."/>
            <person name="Zhu D."/>
            <person name="Muzny D."/>
            <person name="Worley K."/>
            <person name="Gibbs R."/>
        </authorList>
    </citation>
    <scope>NUCLEOTIDE SEQUENCE [LARGE SCALE GENOMIC DNA]</scope>
    <source>
        <strain evidence="2 3">ATCC 19254</strain>
    </source>
</reference>